<dbReference type="Gene3D" id="3.30.559.10">
    <property type="entry name" value="Chloramphenicol acetyltransferase-like domain"/>
    <property type="match status" value="1"/>
</dbReference>
<protein>
    <submittedName>
        <fullName evidence="3">Benzyl alcohol O-benzoyltransferase-like</fullName>
    </submittedName>
</protein>
<dbReference type="KEGG" id="cmos:111448588"/>
<dbReference type="GO" id="GO:0016747">
    <property type="term" value="F:acyltransferase activity, transferring groups other than amino-acyl groups"/>
    <property type="evidence" value="ECO:0007669"/>
    <property type="project" value="TreeGrafter"/>
</dbReference>
<reference evidence="3" key="1">
    <citation type="submission" date="2025-08" db="UniProtKB">
        <authorList>
            <consortium name="RefSeq"/>
        </authorList>
    </citation>
    <scope>IDENTIFICATION</scope>
    <source>
        <tissue evidence="3">Young leaves</tissue>
    </source>
</reference>
<dbReference type="GeneID" id="111448588"/>
<organism evidence="2 3">
    <name type="scientific">Cucurbita moschata</name>
    <name type="common">Winter crookneck squash</name>
    <name type="synonym">Cucurbita pepo var. moschata</name>
    <dbReference type="NCBI Taxonomy" id="3662"/>
    <lineage>
        <taxon>Eukaryota</taxon>
        <taxon>Viridiplantae</taxon>
        <taxon>Streptophyta</taxon>
        <taxon>Embryophyta</taxon>
        <taxon>Tracheophyta</taxon>
        <taxon>Spermatophyta</taxon>
        <taxon>Magnoliopsida</taxon>
        <taxon>eudicotyledons</taxon>
        <taxon>Gunneridae</taxon>
        <taxon>Pentapetalae</taxon>
        <taxon>rosids</taxon>
        <taxon>fabids</taxon>
        <taxon>Cucurbitales</taxon>
        <taxon>Cucurbitaceae</taxon>
        <taxon>Cucurbiteae</taxon>
        <taxon>Cucurbita</taxon>
    </lineage>
</organism>
<dbReference type="Pfam" id="PF02458">
    <property type="entry name" value="Transferase"/>
    <property type="match status" value="1"/>
</dbReference>
<keyword evidence="2" id="KW-1185">Reference proteome</keyword>
<evidence type="ECO:0000313" key="3">
    <source>
        <dbReference type="RefSeq" id="XP_022944042.1"/>
    </source>
</evidence>
<proteinExistence type="inferred from homology"/>
<gene>
    <name evidence="3" type="primary">LOC111448588</name>
</gene>
<dbReference type="PANTHER" id="PTHR31642:SF9">
    <property type="entry name" value="BENZYL ALCOHOL O-BENZOYLTRANSFERASE"/>
    <property type="match status" value="1"/>
</dbReference>
<dbReference type="Proteomes" id="UP000504609">
    <property type="component" value="Unplaced"/>
</dbReference>
<evidence type="ECO:0000256" key="1">
    <source>
        <dbReference type="ARBA" id="ARBA00009861"/>
    </source>
</evidence>
<sequence length="276" mass="31184">MAKRSLNSRDPPRVTCHHREYDQVVVAEGNLMPIDNMAHRFIFFSPLQISALPHTLSIHLRHCSSFELIAAYVWCLRTIALQLSPEEEVRFLCPMNLRSKINSLPIGYYGNAFVFSAELITAAKLCGNPLGYAVELIRKTKTKMTNDYVKSVVDLMIIKERPHYNEAGSFIISDITRIGFEEVDFGWGKTIFGGLTIGGLGTTPGTISFCIPFMNKNGEKGIMEPLCLRQSFMPCRMWNIWLMKLIAISKGSFHLLCNKNKMITSDMHGPKNIYLG</sequence>
<dbReference type="InterPro" id="IPR050317">
    <property type="entry name" value="Plant_Fungal_Acyltransferase"/>
</dbReference>
<accession>A0A6J1FUP5</accession>
<evidence type="ECO:0000313" key="2">
    <source>
        <dbReference type="Proteomes" id="UP000504609"/>
    </source>
</evidence>
<dbReference type="InterPro" id="IPR023213">
    <property type="entry name" value="CAT-like_dom_sf"/>
</dbReference>
<dbReference type="PANTHER" id="PTHR31642">
    <property type="entry name" value="TRICHOTHECENE 3-O-ACETYLTRANSFERASE"/>
    <property type="match status" value="1"/>
</dbReference>
<dbReference type="RefSeq" id="XP_022944042.1">
    <property type="nucleotide sequence ID" value="XM_023088274.1"/>
</dbReference>
<dbReference type="AlphaFoldDB" id="A0A6J1FUP5"/>
<comment type="similarity">
    <text evidence="1">Belongs to the plant acyltransferase family.</text>
</comment>
<name>A0A6J1FUP5_CUCMO</name>